<evidence type="ECO:0000313" key="2">
    <source>
        <dbReference type="EMBL" id="KAL1852797.1"/>
    </source>
</evidence>
<dbReference type="Proteomes" id="UP001583177">
    <property type="component" value="Unassembled WGS sequence"/>
</dbReference>
<keyword evidence="3" id="KW-1185">Reference proteome</keyword>
<feature type="transmembrane region" description="Helical" evidence="1">
    <location>
        <begin position="20"/>
        <end position="42"/>
    </location>
</feature>
<reference evidence="2 3" key="1">
    <citation type="journal article" date="2024" name="IMA Fungus">
        <title>IMA Genome - F19 : A genome assembly and annotation guide to empower mycologists, including annotated draft genome sequences of Ceratocystis pirilliformis, Diaporthe australafricana, Fusarium ophioides, Paecilomyces lecythidis, and Sporothrix stenoceras.</title>
        <authorList>
            <person name="Aylward J."/>
            <person name="Wilson A.M."/>
            <person name="Visagie C.M."/>
            <person name="Spraker J."/>
            <person name="Barnes I."/>
            <person name="Buitendag C."/>
            <person name="Ceriani C."/>
            <person name="Del Mar Angel L."/>
            <person name="du Plessis D."/>
            <person name="Fuchs T."/>
            <person name="Gasser K."/>
            <person name="Kramer D."/>
            <person name="Li W."/>
            <person name="Munsamy K."/>
            <person name="Piso A."/>
            <person name="Price J.L."/>
            <person name="Sonnekus B."/>
            <person name="Thomas C."/>
            <person name="van der Nest A."/>
            <person name="van Dijk A."/>
            <person name="van Heerden A."/>
            <person name="van Vuuren N."/>
            <person name="Yilmaz N."/>
            <person name="Duong T.A."/>
            <person name="van der Merwe N.A."/>
            <person name="Wingfield M.J."/>
            <person name="Wingfield B.D."/>
        </authorList>
    </citation>
    <scope>NUCLEOTIDE SEQUENCE [LARGE SCALE GENOMIC DNA]</scope>
    <source>
        <strain evidence="2 3">CMW 18300</strain>
    </source>
</reference>
<keyword evidence="1" id="KW-1133">Transmembrane helix</keyword>
<keyword evidence="1" id="KW-0472">Membrane</keyword>
<evidence type="ECO:0008006" key="4">
    <source>
        <dbReference type="Google" id="ProtNLM"/>
    </source>
</evidence>
<accession>A0ABR3W459</accession>
<sequence>MSYDGLHDVDMSEFSFNAEGGQGLVTLALFTCVGIAVTVDYAGEARQGQPRPDKFLAHIDEEDGEEAAAALVQHVDEAKQRDIRSLHVVACVLNPESLRERPEEPVDEATMQRQVNLNEHCITMASRFTDGVRSSAFLLVKHHVYEPRNMIITAANEIRIDSYDWDPDQRGRRSFRGFPDQLQLSSATRVVNQSSS</sequence>
<dbReference type="EMBL" id="JAWRVE010000156">
    <property type="protein sequence ID" value="KAL1852797.1"/>
    <property type="molecule type" value="Genomic_DNA"/>
</dbReference>
<name>A0ABR3W459_9PEZI</name>
<evidence type="ECO:0000256" key="1">
    <source>
        <dbReference type="SAM" id="Phobius"/>
    </source>
</evidence>
<comment type="caution">
    <text evidence="2">The sequence shown here is derived from an EMBL/GenBank/DDBJ whole genome shotgun (WGS) entry which is preliminary data.</text>
</comment>
<organism evidence="2 3">
    <name type="scientific">Diaporthe australafricana</name>
    <dbReference type="NCBI Taxonomy" id="127596"/>
    <lineage>
        <taxon>Eukaryota</taxon>
        <taxon>Fungi</taxon>
        <taxon>Dikarya</taxon>
        <taxon>Ascomycota</taxon>
        <taxon>Pezizomycotina</taxon>
        <taxon>Sordariomycetes</taxon>
        <taxon>Sordariomycetidae</taxon>
        <taxon>Diaporthales</taxon>
        <taxon>Diaporthaceae</taxon>
        <taxon>Diaporthe</taxon>
    </lineage>
</organism>
<proteinExistence type="predicted"/>
<gene>
    <name evidence="2" type="ORF">Daus18300_012041</name>
</gene>
<protein>
    <recommendedName>
        <fullName evidence="4">Protein kinase domain-containing protein</fullName>
    </recommendedName>
</protein>
<evidence type="ECO:0000313" key="3">
    <source>
        <dbReference type="Proteomes" id="UP001583177"/>
    </source>
</evidence>
<keyword evidence="1" id="KW-0812">Transmembrane</keyword>